<dbReference type="PANTHER" id="PTHR31836">
    <property type="match status" value="1"/>
</dbReference>
<proteinExistence type="predicted"/>
<dbReference type="InterPro" id="IPR007112">
    <property type="entry name" value="Expansin/allergen_DPBB_dom"/>
</dbReference>
<dbReference type="EMBL" id="MU002158">
    <property type="protein sequence ID" value="KAF2789159.1"/>
    <property type="molecule type" value="Genomic_DNA"/>
</dbReference>
<evidence type="ECO:0000256" key="1">
    <source>
        <dbReference type="ARBA" id="ARBA00022729"/>
    </source>
</evidence>
<feature type="domain" description="Expansin-like EG45" evidence="3">
    <location>
        <begin position="169"/>
        <end position="260"/>
    </location>
</feature>
<evidence type="ECO:0000256" key="2">
    <source>
        <dbReference type="SAM" id="SignalP"/>
    </source>
</evidence>
<dbReference type="CDD" id="cd22271">
    <property type="entry name" value="DPBB_EXP_N-like"/>
    <property type="match status" value="1"/>
</dbReference>
<keyword evidence="5" id="KW-1185">Reference proteome</keyword>
<reference evidence="4" key="1">
    <citation type="journal article" date="2020" name="Stud. Mycol.">
        <title>101 Dothideomycetes genomes: a test case for predicting lifestyles and emergence of pathogens.</title>
        <authorList>
            <person name="Haridas S."/>
            <person name="Albert R."/>
            <person name="Binder M."/>
            <person name="Bloem J."/>
            <person name="Labutti K."/>
            <person name="Salamov A."/>
            <person name="Andreopoulos B."/>
            <person name="Baker S."/>
            <person name="Barry K."/>
            <person name="Bills G."/>
            <person name="Bluhm B."/>
            <person name="Cannon C."/>
            <person name="Castanera R."/>
            <person name="Culley D."/>
            <person name="Daum C."/>
            <person name="Ezra D."/>
            <person name="Gonzalez J."/>
            <person name="Henrissat B."/>
            <person name="Kuo A."/>
            <person name="Liang C."/>
            <person name="Lipzen A."/>
            <person name="Lutzoni F."/>
            <person name="Magnuson J."/>
            <person name="Mondo S."/>
            <person name="Nolan M."/>
            <person name="Ohm R."/>
            <person name="Pangilinan J."/>
            <person name="Park H.-J."/>
            <person name="Ramirez L."/>
            <person name="Alfaro M."/>
            <person name="Sun H."/>
            <person name="Tritt A."/>
            <person name="Yoshinaga Y."/>
            <person name="Zwiers L.-H."/>
            <person name="Turgeon B."/>
            <person name="Goodwin S."/>
            <person name="Spatafora J."/>
            <person name="Crous P."/>
            <person name="Grigoriev I."/>
        </authorList>
    </citation>
    <scope>NUCLEOTIDE SEQUENCE</scope>
    <source>
        <strain evidence="4">CBS 109.77</strain>
    </source>
</reference>
<dbReference type="InterPro" id="IPR036908">
    <property type="entry name" value="RlpA-like_sf"/>
</dbReference>
<name>A0A6A6WYI4_9PLEO</name>
<dbReference type="PANTHER" id="PTHR31836:SF21">
    <property type="entry name" value="EXPANSIN-LIKE PROTEIN 7"/>
    <property type="match status" value="1"/>
</dbReference>
<dbReference type="Gene3D" id="2.40.40.10">
    <property type="entry name" value="RlpA-like domain"/>
    <property type="match status" value="1"/>
</dbReference>
<dbReference type="SUPFAM" id="SSF49590">
    <property type="entry name" value="PHL pollen allergen"/>
    <property type="match status" value="1"/>
</dbReference>
<dbReference type="SUPFAM" id="SSF50685">
    <property type="entry name" value="Barwin-like endoglucanases"/>
    <property type="match status" value="1"/>
</dbReference>
<feature type="signal peptide" evidence="2">
    <location>
        <begin position="1"/>
        <end position="16"/>
    </location>
</feature>
<accession>A0A6A6WYI4</accession>
<gene>
    <name evidence="4" type="ORF">K505DRAFT_378420</name>
</gene>
<dbReference type="InterPro" id="IPR049818">
    <property type="entry name" value="Expansin_EXLX1-like"/>
</dbReference>
<evidence type="ECO:0000313" key="4">
    <source>
        <dbReference type="EMBL" id="KAF2789159.1"/>
    </source>
</evidence>
<evidence type="ECO:0000313" key="5">
    <source>
        <dbReference type="Proteomes" id="UP000799757"/>
    </source>
</evidence>
<sequence>MKSILSVLPFVGFAIAQKGCTQEIVTVTDTQTYTVTVPAVTAFEADASTVIVDTTTTLTITLQPSHGPYYPLPNGTHNAPRPSTYASVSLVYVSPSPVASEAAPTSEYVIYVSPSPVAEAAPTSEYIATSAPAAVPTAEAEAPVAATSPNVAAAALTGEATTYGGNVDGGMCSFTGYTIPSGIFGTALSDSNWAGAGSCGACVSVKGPSGKSITAMVVDQCPGCGNNHLDLFPDAYAKLAPTPGIIPVSWSFVSCGITSPIQLKNKEGTSKYWFSMQVRNSNVRVAKLDVSTDGGVTWKATTRKDYNFFENPSGFGTDTVDVKITSVDGKTITVKSVSIAPNTVKAAASNFA</sequence>
<dbReference type="OrthoDB" id="406505at2759"/>
<dbReference type="InterPro" id="IPR051477">
    <property type="entry name" value="Expansin_CellWall"/>
</dbReference>
<organism evidence="4 5">
    <name type="scientific">Melanomma pulvis-pyrius CBS 109.77</name>
    <dbReference type="NCBI Taxonomy" id="1314802"/>
    <lineage>
        <taxon>Eukaryota</taxon>
        <taxon>Fungi</taxon>
        <taxon>Dikarya</taxon>
        <taxon>Ascomycota</taxon>
        <taxon>Pezizomycotina</taxon>
        <taxon>Dothideomycetes</taxon>
        <taxon>Pleosporomycetidae</taxon>
        <taxon>Pleosporales</taxon>
        <taxon>Melanommataceae</taxon>
        <taxon>Melanomma</taxon>
    </lineage>
</organism>
<dbReference type="PROSITE" id="PS50842">
    <property type="entry name" value="EXPANSIN_EG45"/>
    <property type="match status" value="1"/>
</dbReference>
<feature type="chain" id="PRO_5025603649" evidence="2">
    <location>
        <begin position="17"/>
        <end position="352"/>
    </location>
</feature>
<dbReference type="NCBIfam" id="NF041144">
    <property type="entry name" value="expansin_EXLX1"/>
    <property type="match status" value="1"/>
</dbReference>
<dbReference type="Proteomes" id="UP000799757">
    <property type="component" value="Unassembled WGS sequence"/>
</dbReference>
<keyword evidence="1 2" id="KW-0732">Signal</keyword>
<protein>
    <submittedName>
        <fullName evidence="4">Carbohydrate-binding module family 63 protein</fullName>
    </submittedName>
</protein>
<dbReference type="Gene3D" id="2.60.40.760">
    <property type="entry name" value="Expansin, cellulose-binding-like domain"/>
    <property type="match status" value="1"/>
</dbReference>
<dbReference type="InterPro" id="IPR036749">
    <property type="entry name" value="Expansin_CBD_sf"/>
</dbReference>
<dbReference type="AlphaFoldDB" id="A0A6A6WYI4"/>
<evidence type="ECO:0000259" key="3">
    <source>
        <dbReference type="PROSITE" id="PS50842"/>
    </source>
</evidence>